<comment type="caution">
    <text evidence="17">The sequence shown here is derived from an EMBL/GenBank/DDBJ whole genome shotgun (WGS) entry which is preliminary data.</text>
</comment>
<keyword evidence="8" id="KW-1278">Translocase</keyword>
<comment type="catalytic activity">
    <reaction evidence="15">
        <text>Ni(2+)(out) + ATP + H2O = Ni(2+)(in) + ADP + phosphate + H(+)</text>
        <dbReference type="Rhea" id="RHEA:15557"/>
        <dbReference type="ChEBI" id="CHEBI:15377"/>
        <dbReference type="ChEBI" id="CHEBI:15378"/>
        <dbReference type="ChEBI" id="CHEBI:30616"/>
        <dbReference type="ChEBI" id="CHEBI:43474"/>
        <dbReference type="ChEBI" id="CHEBI:49786"/>
        <dbReference type="ChEBI" id="CHEBI:456216"/>
        <dbReference type="EC" id="7.2.2.11"/>
    </reaction>
    <physiologicalReaction direction="left-to-right" evidence="15">
        <dbReference type="Rhea" id="RHEA:15558"/>
    </physiologicalReaction>
</comment>
<evidence type="ECO:0000256" key="12">
    <source>
        <dbReference type="ARBA" id="ARBA00038669"/>
    </source>
</evidence>
<keyword evidence="4" id="KW-1003">Cell membrane</keyword>
<comment type="subcellular location">
    <subcellularLocation>
        <location evidence="1">Cell membrane</location>
        <topology evidence="1">Peripheral membrane protein</topology>
    </subcellularLocation>
</comment>
<keyword evidence="11" id="KW-0472">Membrane</keyword>
<evidence type="ECO:0000256" key="10">
    <source>
        <dbReference type="ARBA" id="ARBA00023112"/>
    </source>
</evidence>
<sequence length="323" mass="36308">MSLLEIKNLNVKYKVEGKEINAVRNISLNVEAKDSIGIVGESGSGKSTLAMAILRLLPEKIVETTGEIIFDGINLLEISENKLRKIRWKDISVVFQKSMNSLSPVHKIGFQIKDIYKVHEPNATDEEIKEKVLELFKLVNLADRVYDLYPHELSGGMMQRVSIALSLIFYPKLLILDEATTALDVVTQGQILDEIMKLQEKLHLTRIMITHDVSVVSSTCKKVAVMYAGYLLEFGYVSDVLTKPKHPYTQGLLKSFPSFTGERKDLRGIKGSLPDLSILHGGCIFADRCEEATSICFREKPKMVKFSDSWNVACHLVVGEDYE</sequence>
<dbReference type="RefSeq" id="WP_216521147.1">
    <property type="nucleotide sequence ID" value="NZ_JAHLPM010000015.1"/>
</dbReference>
<dbReference type="InterPro" id="IPR003593">
    <property type="entry name" value="AAA+_ATPase"/>
</dbReference>
<keyword evidence="7 17" id="KW-0067">ATP-binding</keyword>
<dbReference type="InterPro" id="IPR003439">
    <property type="entry name" value="ABC_transporter-like_ATP-bd"/>
</dbReference>
<dbReference type="InterPro" id="IPR050388">
    <property type="entry name" value="ABC_Ni/Peptide_Import"/>
</dbReference>
<keyword evidence="6" id="KW-0547">Nucleotide-binding</keyword>
<dbReference type="CDD" id="cd03257">
    <property type="entry name" value="ABC_NikE_OppD_transporters"/>
    <property type="match status" value="1"/>
</dbReference>
<organism evidence="17 18">
    <name type="scientific">Tissierella simiarum</name>
    <dbReference type="NCBI Taxonomy" id="2841534"/>
    <lineage>
        <taxon>Bacteria</taxon>
        <taxon>Bacillati</taxon>
        <taxon>Bacillota</taxon>
        <taxon>Tissierellia</taxon>
        <taxon>Tissierellales</taxon>
        <taxon>Tissierellaceae</taxon>
        <taxon>Tissierella</taxon>
    </lineage>
</organism>
<evidence type="ECO:0000256" key="3">
    <source>
        <dbReference type="ARBA" id="ARBA00022448"/>
    </source>
</evidence>
<evidence type="ECO:0000256" key="2">
    <source>
        <dbReference type="ARBA" id="ARBA00005417"/>
    </source>
</evidence>
<keyword evidence="3" id="KW-0813">Transport</keyword>
<comment type="subunit">
    <text evidence="12">The complex is composed of two ATP-binding proteins (NikD and NikE), two transmembrane proteins (NikB and NikC) and a solute-binding protein (NikA).</text>
</comment>
<evidence type="ECO:0000256" key="5">
    <source>
        <dbReference type="ARBA" id="ARBA00022596"/>
    </source>
</evidence>
<evidence type="ECO:0000256" key="7">
    <source>
        <dbReference type="ARBA" id="ARBA00022840"/>
    </source>
</evidence>
<dbReference type="PANTHER" id="PTHR43297:SF13">
    <property type="entry name" value="NICKEL ABC TRANSPORTER, ATP-BINDING PROTEIN"/>
    <property type="match status" value="1"/>
</dbReference>
<evidence type="ECO:0000259" key="16">
    <source>
        <dbReference type="PROSITE" id="PS50893"/>
    </source>
</evidence>
<dbReference type="PROSITE" id="PS00211">
    <property type="entry name" value="ABC_TRANSPORTER_1"/>
    <property type="match status" value="1"/>
</dbReference>
<dbReference type="InterPro" id="IPR017871">
    <property type="entry name" value="ABC_transporter-like_CS"/>
</dbReference>
<evidence type="ECO:0000313" key="18">
    <source>
        <dbReference type="Proteomes" id="UP000749471"/>
    </source>
</evidence>
<evidence type="ECO:0000256" key="14">
    <source>
        <dbReference type="ARBA" id="ARBA00044143"/>
    </source>
</evidence>
<dbReference type="PANTHER" id="PTHR43297">
    <property type="entry name" value="OLIGOPEPTIDE TRANSPORT ATP-BINDING PROTEIN APPD"/>
    <property type="match status" value="1"/>
</dbReference>
<evidence type="ECO:0000256" key="15">
    <source>
        <dbReference type="ARBA" id="ARBA00048610"/>
    </source>
</evidence>
<evidence type="ECO:0000256" key="9">
    <source>
        <dbReference type="ARBA" id="ARBA00023065"/>
    </source>
</evidence>
<keyword evidence="10" id="KW-0921">Nickel transport</keyword>
<dbReference type="Pfam" id="PF00005">
    <property type="entry name" value="ABC_tran"/>
    <property type="match status" value="1"/>
</dbReference>
<dbReference type="NCBIfam" id="TIGR01727">
    <property type="entry name" value="oligo_HPY"/>
    <property type="match status" value="1"/>
</dbReference>
<gene>
    <name evidence="17" type="ORF">KQI42_15590</name>
</gene>
<evidence type="ECO:0000313" key="17">
    <source>
        <dbReference type="EMBL" id="MBU5439440.1"/>
    </source>
</evidence>
<keyword evidence="18" id="KW-1185">Reference proteome</keyword>
<keyword evidence="9" id="KW-0406">Ion transport</keyword>
<evidence type="ECO:0000256" key="11">
    <source>
        <dbReference type="ARBA" id="ARBA00023136"/>
    </source>
</evidence>
<protein>
    <recommendedName>
        <fullName evidence="14">Nickel import system ATP-binding protein NikD</fullName>
        <ecNumber evidence="13">7.2.2.11</ecNumber>
    </recommendedName>
</protein>
<evidence type="ECO:0000256" key="1">
    <source>
        <dbReference type="ARBA" id="ARBA00004202"/>
    </source>
</evidence>
<keyword evidence="5" id="KW-0533">Nickel</keyword>
<dbReference type="Proteomes" id="UP000749471">
    <property type="component" value="Unassembled WGS sequence"/>
</dbReference>
<reference evidence="17 18" key="1">
    <citation type="submission" date="2021-06" db="EMBL/GenBank/DDBJ databases">
        <authorList>
            <person name="Sun Q."/>
            <person name="Li D."/>
        </authorList>
    </citation>
    <scope>NUCLEOTIDE SEQUENCE [LARGE SCALE GENOMIC DNA]</scope>
    <source>
        <strain evidence="17 18">MSJ-40</strain>
    </source>
</reference>
<dbReference type="GO" id="GO:0005524">
    <property type="term" value="F:ATP binding"/>
    <property type="evidence" value="ECO:0007669"/>
    <property type="project" value="UniProtKB-KW"/>
</dbReference>
<dbReference type="EC" id="7.2.2.11" evidence="13"/>
<evidence type="ECO:0000256" key="8">
    <source>
        <dbReference type="ARBA" id="ARBA00022967"/>
    </source>
</evidence>
<evidence type="ECO:0000256" key="6">
    <source>
        <dbReference type="ARBA" id="ARBA00022741"/>
    </source>
</evidence>
<comment type="similarity">
    <text evidence="2">Belongs to the ABC transporter superfamily.</text>
</comment>
<accession>A0ABS6E938</accession>
<dbReference type="SMART" id="SM00382">
    <property type="entry name" value="AAA"/>
    <property type="match status" value="1"/>
</dbReference>
<dbReference type="Pfam" id="PF08352">
    <property type="entry name" value="oligo_HPY"/>
    <property type="match status" value="1"/>
</dbReference>
<name>A0ABS6E938_9FIRM</name>
<feature type="domain" description="ABC transporter" evidence="16">
    <location>
        <begin position="6"/>
        <end position="253"/>
    </location>
</feature>
<proteinExistence type="inferred from homology"/>
<evidence type="ECO:0000256" key="13">
    <source>
        <dbReference type="ARBA" id="ARBA00039098"/>
    </source>
</evidence>
<dbReference type="InterPro" id="IPR013563">
    <property type="entry name" value="Oligopep_ABC_C"/>
</dbReference>
<evidence type="ECO:0000256" key="4">
    <source>
        <dbReference type="ARBA" id="ARBA00022475"/>
    </source>
</evidence>
<dbReference type="PROSITE" id="PS50893">
    <property type="entry name" value="ABC_TRANSPORTER_2"/>
    <property type="match status" value="1"/>
</dbReference>
<dbReference type="EMBL" id="JAHLPM010000015">
    <property type="protein sequence ID" value="MBU5439440.1"/>
    <property type="molecule type" value="Genomic_DNA"/>
</dbReference>